<keyword evidence="1" id="KW-1133">Transmembrane helix</keyword>
<reference evidence="3" key="1">
    <citation type="submission" date="2010-08" db="EMBL/GenBank/DDBJ databases">
        <title>Genome sequence of Parvularcula bermudensis HTCC2503.</title>
        <authorList>
            <person name="Kang D.-M."/>
            <person name="Oh H.-M."/>
            <person name="Cho J.-C."/>
        </authorList>
    </citation>
    <scope>NUCLEOTIDE SEQUENCE [LARGE SCALE GENOMIC DNA]</scope>
    <source>
        <strain evidence="3">ATCC BAA-594 / HTCC2503 / KCTC 12087</strain>
    </source>
</reference>
<accession>E0THL3</accession>
<feature type="transmembrane region" description="Helical" evidence="1">
    <location>
        <begin position="435"/>
        <end position="455"/>
    </location>
</feature>
<proteinExistence type="predicted"/>
<dbReference type="EMBL" id="CP002156">
    <property type="protein sequence ID" value="ADM09309.1"/>
    <property type="molecule type" value="Genomic_DNA"/>
</dbReference>
<feature type="transmembrane region" description="Helical" evidence="1">
    <location>
        <begin position="393"/>
        <end position="414"/>
    </location>
</feature>
<dbReference type="STRING" id="314260.PB2503_06217"/>
<name>E0THL3_PARBH</name>
<dbReference type="SUPFAM" id="SSF141571">
    <property type="entry name" value="Pentapeptide repeat-like"/>
    <property type="match status" value="1"/>
</dbReference>
<sequence length="552" mass="62589">MGIWKRRKAAGLQLSEQTRQRINEIALAGDPLEARHLYSSAEPEPGPPPSDLDLKARAIALFDAADKPDAVERWDAFRKETDFEVINLSNVDFTKFPFPRGTDKGSFFGKRPIVGAYDFTNIDLDGANFAGLAFRRTNFSGFVWRMRCNFRNTRWLEVTAENCWFDNGWFAGAAFTSCVLEKCDFIGADMVDMKIQGTEIRAVTFFNANMEDTVWDESKILPPQDEPERRPQFDFCNLDRTAFTRCRLNASFNDAFMRRTDFTGSDLGGSSFFKTIYVRRELHGHFRDVENVEKIEGDPDCREDIINQVYFDDREFDDRDERREAFLRKRRNEDHEGAAPTRQGRVPLPRRISRFVKKEWRPVGNYLSLNGIAWGALWGALLAIFLADFSPRAVFSWGSLIPIFLTALFLALASSRRGRTVGFRIWRLLDYGRDWDRVLVLAMVVIGVIGVLYAWRAPDDLCYVQSSDIVPNGGRCAPITIGSADASGLQIYPWYVATIGFATLGIVDLVEPKTTLGTLLVSANALAGYAVLGLFLAVVQASFLRRHPHTRN</sequence>
<evidence type="ECO:0008006" key="4">
    <source>
        <dbReference type="Google" id="ProtNLM"/>
    </source>
</evidence>
<evidence type="ECO:0000313" key="3">
    <source>
        <dbReference type="Proteomes" id="UP000001302"/>
    </source>
</evidence>
<dbReference type="Proteomes" id="UP000001302">
    <property type="component" value="Chromosome"/>
</dbReference>
<organism evidence="2 3">
    <name type="scientific">Parvularcula bermudensis (strain ATCC BAA-594 / HTCC2503 / KCTC 12087)</name>
    <dbReference type="NCBI Taxonomy" id="314260"/>
    <lineage>
        <taxon>Bacteria</taxon>
        <taxon>Pseudomonadati</taxon>
        <taxon>Pseudomonadota</taxon>
        <taxon>Alphaproteobacteria</taxon>
        <taxon>Parvularculales</taxon>
        <taxon>Parvularculaceae</taxon>
        <taxon>Parvularcula</taxon>
    </lineage>
</organism>
<dbReference type="KEGG" id="pbr:PB2503_06217"/>
<feature type="transmembrane region" description="Helical" evidence="1">
    <location>
        <begin position="363"/>
        <end position="387"/>
    </location>
</feature>
<protein>
    <recommendedName>
        <fullName evidence="4">Pentapeptide repeat-containing protein</fullName>
    </recommendedName>
</protein>
<evidence type="ECO:0000256" key="1">
    <source>
        <dbReference type="SAM" id="Phobius"/>
    </source>
</evidence>
<dbReference type="eggNOG" id="COG1357">
    <property type="taxonomic scope" value="Bacteria"/>
</dbReference>
<dbReference type="Gene3D" id="2.160.20.80">
    <property type="entry name" value="E3 ubiquitin-protein ligase SopA"/>
    <property type="match status" value="1"/>
</dbReference>
<dbReference type="PANTHER" id="PTHR14136">
    <property type="entry name" value="BTB_POZ DOMAIN-CONTAINING PROTEIN KCTD9"/>
    <property type="match status" value="1"/>
</dbReference>
<dbReference type="HOGENOM" id="CLU_493353_0_0_5"/>
<feature type="transmembrane region" description="Helical" evidence="1">
    <location>
        <begin position="517"/>
        <end position="543"/>
    </location>
</feature>
<dbReference type="PANTHER" id="PTHR14136:SF17">
    <property type="entry name" value="BTB_POZ DOMAIN-CONTAINING PROTEIN KCTD9"/>
    <property type="match status" value="1"/>
</dbReference>
<reference evidence="2 3" key="2">
    <citation type="journal article" date="2011" name="J. Bacteriol.">
        <title>Complete genome sequence of strain HTCC2503T of Parvularcula bermudensis, the type species of the order "Parvularculales" in the class Alphaproteobacteria.</title>
        <authorList>
            <person name="Oh H.M."/>
            <person name="Kang I."/>
            <person name="Vergin K.L."/>
            <person name="Kang D."/>
            <person name="Rhee K.H."/>
            <person name="Giovannoni S.J."/>
            <person name="Cho J.C."/>
        </authorList>
    </citation>
    <scope>NUCLEOTIDE SEQUENCE [LARGE SCALE GENOMIC DNA]</scope>
    <source>
        <strain evidence="3">ATCC BAA-594 / HTCC2503 / KCTC 12087</strain>
    </source>
</reference>
<gene>
    <name evidence="2" type="ordered locus">PB2503_06217</name>
</gene>
<dbReference type="RefSeq" id="WP_013300283.1">
    <property type="nucleotide sequence ID" value="NC_014414.1"/>
</dbReference>
<keyword evidence="1" id="KW-0812">Transmembrane</keyword>
<keyword evidence="3" id="KW-1185">Reference proteome</keyword>
<dbReference type="InterPro" id="IPR051082">
    <property type="entry name" value="Pentapeptide-BTB/POZ_domain"/>
</dbReference>
<dbReference type="AlphaFoldDB" id="E0THL3"/>
<evidence type="ECO:0000313" key="2">
    <source>
        <dbReference type="EMBL" id="ADM09309.1"/>
    </source>
</evidence>
<keyword evidence="1" id="KW-0472">Membrane</keyword>
<dbReference type="OrthoDB" id="5293049at2"/>
<feature type="transmembrane region" description="Helical" evidence="1">
    <location>
        <begin position="492"/>
        <end position="510"/>
    </location>
</feature>